<dbReference type="AlphaFoldDB" id="A0A543K8V7"/>
<dbReference type="EMBL" id="VFPT01000001">
    <property type="protein sequence ID" value="TQM91516.1"/>
    <property type="molecule type" value="Genomic_DNA"/>
</dbReference>
<proteinExistence type="predicted"/>
<gene>
    <name evidence="1" type="ORF">BD293_0070</name>
</gene>
<protein>
    <submittedName>
        <fullName evidence="1">Uncharacterized protein</fullName>
    </submittedName>
</protein>
<reference evidence="1 2" key="1">
    <citation type="submission" date="2019-06" db="EMBL/GenBank/DDBJ databases">
        <title>Genomic Encyclopedia of Archaeal and Bacterial Type Strains, Phase II (KMG-II): from individual species to whole genera.</title>
        <authorList>
            <person name="Goeker M."/>
        </authorList>
    </citation>
    <scope>NUCLEOTIDE SEQUENCE [LARGE SCALE GENOMIC DNA]</scope>
    <source>
        <strain evidence="1 2">DSM 18423</strain>
    </source>
</reference>
<keyword evidence="2" id="KW-1185">Reference proteome</keyword>
<sequence length="51" mass="5868">MLERLLTPLLETLRPHFDLSKTRLEALAPDFDTSERDLSGRRRTALENSKG</sequence>
<name>A0A543K8V7_9RHOB</name>
<accession>A0A543K8V7</accession>
<evidence type="ECO:0000313" key="2">
    <source>
        <dbReference type="Proteomes" id="UP000320582"/>
    </source>
</evidence>
<comment type="caution">
    <text evidence="1">The sequence shown here is derived from an EMBL/GenBank/DDBJ whole genome shotgun (WGS) entry which is preliminary data.</text>
</comment>
<dbReference type="Proteomes" id="UP000320582">
    <property type="component" value="Unassembled WGS sequence"/>
</dbReference>
<organism evidence="1 2">
    <name type="scientific">Roseinatronobacter monicus</name>
    <dbReference type="NCBI Taxonomy" id="393481"/>
    <lineage>
        <taxon>Bacteria</taxon>
        <taxon>Pseudomonadati</taxon>
        <taxon>Pseudomonadota</taxon>
        <taxon>Alphaproteobacteria</taxon>
        <taxon>Rhodobacterales</taxon>
        <taxon>Paracoccaceae</taxon>
        <taxon>Roseinatronobacter</taxon>
    </lineage>
</organism>
<evidence type="ECO:0000313" key="1">
    <source>
        <dbReference type="EMBL" id="TQM91516.1"/>
    </source>
</evidence>